<dbReference type="Pfam" id="PF12706">
    <property type="entry name" value="Lactamase_B_2"/>
    <property type="match status" value="1"/>
</dbReference>
<gene>
    <name evidence="2" type="ORF">CGS58_03725</name>
</gene>
<dbReference type="Gene3D" id="3.60.15.10">
    <property type="entry name" value="Ribonuclease Z/Hydroxyacylglutathione hydrolase-like"/>
    <property type="match status" value="1"/>
</dbReference>
<name>A0A2A7ATR6_9FIRM</name>
<protein>
    <recommendedName>
        <fullName evidence="1">Metallo-beta-lactamase domain-containing protein</fullName>
    </recommendedName>
</protein>
<dbReference type="PANTHER" id="PTHR43546">
    <property type="entry name" value="UPF0173 METAL-DEPENDENT HYDROLASE MJ1163-RELATED"/>
    <property type="match status" value="1"/>
</dbReference>
<comment type="caution">
    <text evidence="2">The sequence shown here is derived from an EMBL/GenBank/DDBJ whole genome shotgun (WGS) entry which is preliminary data.</text>
</comment>
<dbReference type="AlphaFoldDB" id="A0A2A7ATR6"/>
<dbReference type="InterPro" id="IPR050114">
    <property type="entry name" value="UPF0173_UPF0282_UlaG_hydrolase"/>
</dbReference>
<sequence length="298" mass="32852">MEHWHRSGTALLDEIAATHLPASQLAVWYIGQCGFLFKCGETTFCIDPVLSDLTGPNGSRRRYPAPFAPGQLRADFVLCTHGHADHMAKDTLRGLAQNDETQFIFPSGCRALAHEYGVPEERIQLVQEGSALELGPAHLRAFSAAHPEHVLDAEDPRMALGYQLDLGGFTVVHLGDTYLTPRLYAALEALPQPDLLLAPINGQDFFRTQRNCIGNLEAEEAAQLAVRLRAGCSIPTHYDMVQGNTADPLRFVSALRRLDPAARFALPALGERLIFQKDEGRNRSAVWSSMFPSPSIQR</sequence>
<proteinExistence type="predicted"/>
<evidence type="ECO:0000313" key="3">
    <source>
        <dbReference type="Proteomes" id="UP000220005"/>
    </source>
</evidence>
<accession>A0A2A7ATR6</accession>
<evidence type="ECO:0000313" key="2">
    <source>
        <dbReference type="EMBL" id="PDX82575.1"/>
    </source>
</evidence>
<dbReference type="InterPro" id="IPR001279">
    <property type="entry name" value="Metallo-B-lactamas"/>
</dbReference>
<organism evidence="2 3">
    <name type="scientific">Faecalibacterium prausnitzii</name>
    <dbReference type="NCBI Taxonomy" id="853"/>
    <lineage>
        <taxon>Bacteria</taxon>
        <taxon>Bacillati</taxon>
        <taxon>Bacillota</taxon>
        <taxon>Clostridia</taxon>
        <taxon>Eubacteriales</taxon>
        <taxon>Oscillospiraceae</taxon>
        <taxon>Faecalibacterium</taxon>
    </lineage>
</organism>
<feature type="domain" description="Metallo-beta-lactamase" evidence="1">
    <location>
        <begin position="43"/>
        <end position="238"/>
    </location>
</feature>
<reference evidence="2 3" key="1">
    <citation type="journal article" date="2017" name="Front. Microbiol.">
        <title>New Insights into the Diversity of the Genus Faecalibacterium.</title>
        <authorList>
            <person name="Benevides L."/>
            <person name="Burman S."/>
            <person name="Martin R."/>
            <person name="Robert V."/>
            <person name="Thomas M."/>
            <person name="Miquel S."/>
            <person name="Chain F."/>
            <person name="Sokol H."/>
            <person name="Bermudez-Humaran L.G."/>
            <person name="Morrison M."/>
            <person name="Langella P."/>
            <person name="Azevedo V.A."/>
            <person name="Chatel J.M."/>
            <person name="Soares S."/>
        </authorList>
    </citation>
    <scope>NUCLEOTIDE SEQUENCE [LARGE SCALE GENOMIC DNA]</scope>
    <source>
        <strain evidence="2 3">CNCM I 4575</strain>
    </source>
</reference>
<dbReference type="EMBL" id="NMTY01000004">
    <property type="protein sequence ID" value="PDX82575.1"/>
    <property type="molecule type" value="Genomic_DNA"/>
</dbReference>
<dbReference type="Proteomes" id="UP000220005">
    <property type="component" value="Unassembled WGS sequence"/>
</dbReference>
<dbReference type="SUPFAM" id="SSF56281">
    <property type="entry name" value="Metallo-hydrolase/oxidoreductase"/>
    <property type="match status" value="1"/>
</dbReference>
<evidence type="ECO:0000259" key="1">
    <source>
        <dbReference type="Pfam" id="PF12706"/>
    </source>
</evidence>
<dbReference type="InterPro" id="IPR036866">
    <property type="entry name" value="RibonucZ/Hydroxyglut_hydro"/>
</dbReference>
<dbReference type="PANTHER" id="PTHR43546:SF8">
    <property type="entry name" value="METALLO-BETA-LACTAMASE DOMAIN-CONTAINING PROTEIN"/>
    <property type="match status" value="1"/>
</dbReference>